<dbReference type="Gene3D" id="3.40.50.850">
    <property type="entry name" value="Isochorismatase-like"/>
    <property type="match status" value="1"/>
</dbReference>
<evidence type="ECO:0000313" key="3">
    <source>
        <dbReference type="Proteomes" id="UP000229340"/>
    </source>
</evidence>
<dbReference type="InterPro" id="IPR050993">
    <property type="entry name" value="Isochorismatase_domain"/>
</dbReference>
<protein>
    <submittedName>
        <fullName evidence="2">Hydrolase</fullName>
    </submittedName>
</protein>
<proteinExistence type="predicted"/>
<dbReference type="InterPro" id="IPR000868">
    <property type="entry name" value="Isochorismatase-like_dom"/>
</dbReference>
<organism evidence="2 3">
    <name type="scientific">Faucicola osloensis</name>
    <name type="common">Moraxella osloensis</name>
    <dbReference type="NCBI Taxonomy" id="34062"/>
    <lineage>
        <taxon>Bacteria</taxon>
        <taxon>Pseudomonadati</taxon>
        <taxon>Pseudomonadota</taxon>
        <taxon>Gammaproteobacteria</taxon>
        <taxon>Moraxellales</taxon>
        <taxon>Moraxellaceae</taxon>
        <taxon>Faucicola</taxon>
    </lineage>
</organism>
<feature type="domain" description="Isochorismatase-like" evidence="1">
    <location>
        <begin position="21"/>
        <end position="168"/>
    </location>
</feature>
<dbReference type="CDD" id="cd01012">
    <property type="entry name" value="YcaC_related"/>
    <property type="match status" value="1"/>
</dbReference>
<dbReference type="InterPro" id="IPR036380">
    <property type="entry name" value="Isochorismatase-like_sf"/>
</dbReference>
<dbReference type="GO" id="GO:0016787">
    <property type="term" value="F:hydrolase activity"/>
    <property type="evidence" value="ECO:0007669"/>
    <property type="project" value="UniProtKB-KW"/>
</dbReference>
<dbReference type="Proteomes" id="UP000229340">
    <property type="component" value="Chromosome"/>
</dbReference>
<sequence length="191" mass="21500">MTTKFIPKPYRIERNDCQAMLIDIQEKLAPHIADHRKLLKKTAILIQGLQALNIPIMVNEQYPKGLGSTLPELTQLLSEKNTPVFEKTTFSACDTPTSWHHIAQQNRNNVILFGTETHVCVMQTALDLLDNGMQPIIITDAVGSRDLYDRKIAIRRMRRAGAVVTTTEAILFELCRSSEDPAFKTISALVK</sequence>
<dbReference type="SUPFAM" id="SSF52499">
    <property type="entry name" value="Isochorismatase-like hydrolases"/>
    <property type="match status" value="1"/>
</dbReference>
<dbReference type="Pfam" id="PF00857">
    <property type="entry name" value="Isochorismatase"/>
    <property type="match status" value="1"/>
</dbReference>
<dbReference type="PANTHER" id="PTHR14119">
    <property type="entry name" value="HYDROLASE"/>
    <property type="match status" value="1"/>
</dbReference>
<dbReference type="PANTHER" id="PTHR14119:SF3">
    <property type="entry name" value="ISOCHORISMATASE DOMAIN-CONTAINING PROTEIN 2"/>
    <property type="match status" value="1"/>
</dbReference>
<evidence type="ECO:0000259" key="1">
    <source>
        <dbReference type="Pfam" id="PF00857"/>
    </source>
</evidence>
<dbReference type="AlphaFoldDB" id="A0A2D2LSL6"/>
<accession>A0A2D2LSL6</accession>
<keyword evidence="2" id="KW-0378">Hydrolase</keyword>
<dbReference type="EMBL" id="CP024443">
    <property type="protein sequence ID" value="ATR77980.1"/>
    <property type="molecule type" value="Genomic_DNA"/>
</dbReference>
<evidence type="ECO:0000313" key="2">
    <source>
        <dbReference type="EMBL" id="ATR77980.1"/>
    </source>
</evidence>
<dbReference type="STRING" id="34062.AXE82_06285"/>
<reference evidence="3" key="1">
    <citation type="submission" date="2017-11" db="EMBL/GenBank/DDBJ databases">
        <title>Complete genome sequence of Moraxella osloensis NP7 isolated from human skin.</title>
        <authorList>
            <person name="Lee K."/>
            <person name="Lim J.Y."/>
            <person name="Hwang I."/>
        </authorList>
    </citation>
    <scope>NUCLEOTIDE SEQUENCE [LARGE SCALE GENOMIC DNA]</scope>
    <source>
        <strain evidence="3">NP7</strain>
    </source>
</reference>
<dbReference type="RefSeq" id="WP_100269354.1">
    <property type="nucleotide sequence ID" value="NZ_CP024443.1"/>
</dbReference>
<gene>
    <name evidence="2" type="ORF">NP7_01005</name>
</gene>
<name>A0A2D2LSL6_FAUOS</name>